<evidence type="ECO:0000256" key="1">
    <source>
        <dbReference type="SAM" id="SignalP"/>
    </source>
</evidence>
<keyword evidence="3" id="KW-1185">Reference proteome</keyword>
<sequence>MRKLLFLACSLCLSLPLFAQMALPPSGGNQKCTVTQWIGPASVSITYNSPDVHGPNGEDRKGHIWGELVHYGFIDQGYGTSKAAPWRAGSNENTTITFSNDVKIEGQALKAGTYGVFLDVEKDGPWTWIFSNNSTSWGSYFYSDKEDALRVKTTPVDAPYTEWLTYGFDDRQQTSATAYLQWENRRVPFKIEVPNVNDIYVAKLRGQLEGTTVGFTNQPWMTAAQFCAQNKVNLEEALHWADNAISGTFIGVEDFNSLQTKAQVLQAMGKDTEADAVMDKAIKLPSATVMAVHQYGRALLASGKNQKAMDVFKLNRQLHPNDMFTTYVGLARGFTAMGDKKSAIKNWELAIKNIPEDQKANAPAYEAELKKLKG</sequence>
<gene>
    <name evidence="2" type="ORF">SAMN04488109_4994</name>
</gene>
<dbReference type="InterPro" id="IPR011990">
    <property type="entry name" value="TPR-like_helical_dom_sf"/>
</dbReference>
<dbReference type="OrthoDB" id="195456at2"/>
<dbReference type="AlphaFoldDB" id="A0A1M5VC24"/>
<evidence type="ECO:0000313" key="3">
    <source>
        <dbReference type="Proteomes" id="UP000184212"/>
    </source>
</evidence>
<protein>
    <submittedName>
        <fullName evidence="2">Uncharacterized protein</fullName>
    </submittedName>
</protein>
<keyword evidence="1" id="KW-0732">Signal</keyword>
<dbReference type="Proteomes" id="UP000184212">
    <property type="component" value="Unassembled WGS sequence"/>
</dbReference>
<organism evidence="2 3">
    <name type="scientific">Chryseolinea serpens</name>
    <dbReference type="NCBI Taxonomy" id="947013"/>
    <lineage>
        <taxon>Bacteria</taxon>
        <taxon>Pseudomonadati</taxon>
        <taxon>Bacteroidota</taxon>
        <taxon>Cytophagia</taxon>
        <taxon>Cytophagales</taxon>
        <taxon>Fulvivirgaceae</taxon>
        <taxon>Chryseolinea</taxon>
    </lineage>
</organism>
<dbReference type="Pfam" id="PF11138">
    <property type="entry name" value="DUF2911"/>
    <property type="match status" value="1"/>
</dbReference>
<accession>A0A1M5VC24</accession>
<proteinExistence type="predicted"/>
<name>A0A1M5VC24_9BACT</name>
<reference evidence="2 3" key="1">
    <citation type="submission" date="2016-11" db="EMBL/GenBank/DDBJ databases">
        <authorList>
            <person name="Jaros S."/>
            <person name="Januszkiewicz K."/>
            <person name="Wedrychowicz H."/>
        </authorList>
    </citation>
    <scope>NUCLEOTIDE SEQUENCE [LARGE SCALE GENOMIC DNA]</scope>
    <source>
        <strain evidence="2 3">DSM 24574</strain>
    </source>
</reference>
<dbReference type="Gene3D" id="1.25.40.10">
    <property type="entry name" value="Tetratricopeptide repeat domain"/>
    <property type="match status" value="1"/>
</dbReference>
<feature type="chain" id="PRO_5012657795" evidence="1">
    <location>
        <begin position="20"/>
        <end position="374"/>
    </location>
</feature>
<dbReference type="RefSeq" id="WP_073139860.1">
    <property type="nucleotide sequence ID" value="NZ_FQWQ01000004.1"/>
</dbReference>
<feature type="signal peptide" evidence="1">
    <location>
        <begin position="1"/>
        <end position="19"/>
    </location>
</feature>
<evidence type="ECO:0000313" key="2">
    <source>
        <dbReference type="EMBL" id="SHH72790.1"/>
    </source>
</evidence>
<dbReference type="InterPro" id="IPR021314">
    <property type="entry name" value="DUF2911"/>
</dbReference>
<dbReference type="STRING" id="947013.SAMN04488109_4994"/>
<dbReference type="SUPFAM" id="SSF48452">
    <property type="entry name" value="TPR-like"/>
    <property type="match status" value="1"/>
</dbReference>
<dbReference type="EMBL" id="FQWQ01000004">
    <property type="protein sequence ID" value="SHH72790.1"/>
    <property type="molecule type" value="Genomic_DNA"/>
</dbReference>